<keyword evidence="1" id="KW-0812">Transmembrane</keyword>
<sequence length="129" mass="13746">MGAFAGVATETLIAAAVVFGVAVFALLLAFTALVKVKRAQQQSQQALQKFERELALLQSGAVGMGQRILAMESQKNTQIDTASGDTRLKPYSEATHLLSLGVDRDEVANRCGLSRAEASLLDALRSKPQ</sequence>
<proteinExistence type="predicted"/>
<dbReference type="EMBL" id="JBHRTL010000006">
    <property type="protein sequence ID" value="MFC3155093.1"/>
    <property type="molecule type" value="Genomic_DNA"/>
</dbReference>
<evidence type="ECO:0000256" key="1">
    <source>
        <dbReference type="SAM" id="Phobius"/>
    </source>
</evidence>
<accession>A0ABV7HQR8</accession>
<comment type="caution">
    <text evidence="2">The sequence shown here is derived from an EMBL/GenBank/DDBJ whole genome shotgun (WGS) entry which is preliminary data.</text>
</comment>
<reference evidence="3" key="1">
    <citation type="journal article" date="2019" name="Int. J. Syst. Evol. Microbiol.">
        <title>The Global Catalogue of Microorganisms (GCM) 10K type strain sequencing project: providing services to taxonomists for standard genome sequencing and annotation.</title>
        <authorList>
            <consortium name="The Broad Institute Genomics Platform"/>
            <consortium name="The Broad Institute Genome Sequencing Center for Infectious Disease"/>
            <person name="Wu L."/>
            <person name="Ma J."/>
        </authorList>
    </citation>
    <scope>NUCLEOTIDE SEQUENCE [LARGE SCALE GENOMIC DNA]</scope>
    <source>
        <strain evidence="3">KCTC 52141</strain>
    </source>
</reference>
<evidence type="ECO:0000313" key="2">
    <source>
        <dbReference type="EMBL" id="MFC3155093.1"/>
    </source>
</evidence>
<keyword evidence="1" id="KW-0472">Membrane</keyword>
<evidence type="ECO:0000313" key="3">
    <source>
        <dbReference type="Proteomes" id="UP001595548"/>
    </source>
</evidence>
<keyword evidence="1" id="KW-1133">Transmembrane helix</keyword>
<dbReference type="Pfam" id="PF10975">
    <property type="entry name" value="DUF2802"/>
    <property type="match status" value="1"/>
</dbReference>
<feature type="transmembrane region" description="Helical" evidence="1">
    <location>
        <begin position="12"/>
        <end position="34"/>
    </location>
</feature>
<name>A0ABV7HQR8_9GAMM</name>
<gene>
    <name evidence="2" type="ORF">ACFOEB_07760</name>
</gene>
<protein>
    <submittedName>
        <fullName evidence="2">DUF2802 domain-containing protein</fullName>
    </submittedName>
</protein>
<organism evidence="2 3">
    <name type="scientific">Gilvimarinus japonicus</name>
    <dbReference type="NCBI Taxonomy" id="1796469"/>
    <lineage>
        <taxon>Bacteria</taxon>
        <taxon>Pseudomonadati</taxon>
        <taxon>Pseudomonadota</taxon>
        <taxon>Gammaproteobacteria</taxon>
        <taxon>Cellvibrionales</taxon>
        <taxon>Cellvibrionaceae</taxon>
        <taxon>Gilvimarinus</taxon>
    </lineage>
</organism>
<dbReference type="InterPro" id="IPR021244">
    <property type="entry name" value="DUF2802"/>
</dbReference>
<dbReference type="RefSeq" id="WP_382415650.1">
    <property type="nucleotide sequence ID" value="NZ_AP031500.1"/>
</dbReference>
<dbReference type="Proteomes" id="UP001595548">
    <property type="component" value="Unassembled WGS sequence"/>
</dbReference>
<keyword evidence="3" id="KW-1185">Reference proteome</keyword>